<evidence type="ECO:0000313" key="1">
    <source>
        <dbReference type="EMBL" id="XCH45326.1"/>
    </source>
</evidence>
<accession>A0AAU8GVS2</accession>
<name>A0AAU8GVS2_9VIRU</name>
<dbReference type="EMBL" id="PP931175">
    <property type="protein sequence ID" value="XCH45326.1"/>
    <property type="molecule type" value="Genomic_DNA"/>
</dbReference>
<proteinExistence type="predicted"/>
<organism evidence="1">
    <name type="scientific">Pseudomonas phage PACT201</name>
    <dbReference type="NCBI Taxonomy" id="3230130"/>
    <lineage>
        <taxon>Viruses</taxon>
    </lineage>
</organism>
<protein>
    <submittedName>
        <fullName evidence="1">Uncharacterized protein</fullName>
    </submittedName>
</protein>
<reference evidence="1" key="1">
    <citation type="submission" date="2024-06" db="EMBL/GenBank/DDBJ databases">
        <authorList>
            <person name="Yerushalmy O."/>
            <person name="Alkalay-Oren S."/>
            <person name="Coppenhagn-Glazer S."/>
            <person name="Hazan R."/>
        </authorList>
    </citation>
    <scope>NUCLEOTIDE SEQUENCE</scope>
</reference>
<sequence length="49" mass="5429">MTEFMQILIFGSSLAMAYFLGATSSRKSSSEIRLIEQVANGLHPVRLRA</sequence>